<dbReference type="InterPro" id="IPR050104">
    <property type="entry name" value="FMN-dep_NADH:Q_OxRdtase_AzoR1"/>
</dbReference>
<dbReference type="InterPro" id="IPR023048">
    <property type="entry name" value="NADH:quinone_OxRdtase_FMN_depd"/>
</dbReference>
<feature type="binding site" evidence="6">
    <location>
        <begin position="138"/>
        <end position="141"/>
    </location>
    <ligand>
        <name>FMN</name>
        <dbReference type="ChEBI" id="CHEBI:58210"/>
    </ligand>
</feature>
<dbReference type="EMBL" id="NMQU01000081">
    <property type="protein sequence ID" value="OXM46999.1"/>
    <property type="molecule type" value="Genomic_DNA"/>
</dbReference>
<reference evidence="8 9" key="1">
    <citation type="submission" date="2017-07" db="EMBL/GenBank/DDBJ databases">
        <title>Amycolatopsis alba DSM 44262 Genome sequencing and assembly.</title>
        <authorList>
            <person name="Kaur N."/>
            <person name="Mayilraj S."/>
        </authorList>
    </citation>
    <scope>NUCLEOTIDE SEQUENCE [LARGE SCALE GENOMIC DNA]</scope>
    <source>
        <strain evidence="8 9">DSM 44262</strain>
    </source>
</reference>
<comment type="caution">
    <text evidence="8">The sequence shown here is derived from an EMBL/GenBank/DDBJ whole genome shotgun (WGS) entry which is preliminary data.</text>
</comment>
<comment type="similarity">
    <text evidence="6">Belongs to the azoreductase type 1 family.</text>
</comment>
<sequence>MTHLLHIDSSITGEHSISRRLTSRAAAAWRAAHPEGTVTYRDLGTDPLPHLDAATHFSRTLPPEQHTPEQAAGWRRIKELIDEVKAADTVLLGLPLYNFGPPSTVKSWVDHLIAPRLSIDPETGQGLLGGRDFVVLASRGGGYGEGTPREGWDHAQSWIPHGVSLTGLEPRFVTAELTMAKTNPAMADLIPLADESQAAAERAIDTLWTPAAA</sequence>
<dbReference type="SUPFAM" id="SSF52218">
    <property type="entry name" value="Flavoproteins"/>
    <property type="match status" value="1"/>
</dbReference>
<comment type="subunit">
    <text evidence="6">Homodimer.</text>
</comment>
<evidence type="ECO:0000313" key="8">
    <source>
        <dbReference type="EMBL" id="OXM46999.1"/>
    </source>
</evidence>
<evidence type="ECO:0000256" key="5">
    <source>
        <dbReference type="ARBA" id="ARBA00048542"/>
    </source>
</evidence>
<protein>
    <recommendedName>
        <fullName evidence="6">FMN dependent NADH:quinone oxidoreductase</fullName>
        <ecNumber evidence="6">1.6.5.-</ecNumber>
    </recommendedName>
    <alternativeName>
        <fullName evidence="6">Azo-dye reductase</fullName>
    </alternativeName>
    <alternativeName>
        <fullName evidence="6">FMN-dependent NADH-azo compound oxidoreductase</fullName>
    </alternativeName>
    <alternativeName>
        <fullName evidence="6">FMN-dependent NADH-azoreductase</fullName>
        <ecNumber evidence="6">1.7.1.17</ecNumber>
    </alternativeName>
</protein>
<comment type="function">
    <text evidence="6">Also exhibits azoreductase activity. Catalyzes the reductive cleavage of the azo bond in aromatic azo compounds to the corresponding amines.</text>
</comment>
<comment type="catalytic activity">
    <reaction evidence="6">
        <text>2 a quinone + NADH + H(+) = 2 a 1,4-benzosemiquinone + NAD(+)</text>
        <dbReference type="Rhea" id="RHEA:65952"/>
        <dbReference type="ChEBI" id="CHEBI:15378"/>
        <dbReference type="ChEBI" id="CHEBI:57540"/>
        <dbReference type="ChEBI" id="CHEBI:57945"/>
        <dbReference type="ChEBI" id="CHEBI:132124"/>
        <dbReference type="ChEBI" id="CHEBI:134225"/>
    </reaction>
</comment>
<evidence type="ECO:0000313" key="9">
    <source>
        <dbReference type="Proteomes" id="UP000215563"/>
    </source>
</evidence>
<comment type="caution">
    <text evidence="6">Lacks conserved residue(s) required for the propagation of feature annotation.</text>
</comment>
<evidence type="ECO:0000256" key="3">
    <source>
        <dbReference type="ARBA" id="ARBA00023002"/>
    </source>
</evidence>
<dbReference type="Proteomes" id="UP000215563">
    <property type="component" value="Unassembled WGS sequence"/>
</dbReference>
<dbReference type="OrthoDB" id="9805013at2"/>
<organism evidence="8 9">
    <name type="scientific">Amycolatopsis alba DSM 44262</name>
    <dbReference type="NCBI Taxonomy" id="1125972"/>
    <lineage>
        <taxon>Bacteria</taxon>
        <taxon>Bacillati</taxon>
        <taxon>Actinomycetota</taxon>
        <taxon>Actinomycetes</taxon>
        <taxon>Pseudonocardiales</taxon>
        <taxon>Pseudonocardiaceae</taxon>
        <taxon>Amycolatopsis</taxon>
    </lineage>
</organism>
<dbReference type="GO" id="GO:0010181">
    <property type="term" value="F:FMN binding"/>
    <property type="evidence" value="ECO:0007669"/>
    <property type="project" value="UniProtKB-UniRule"/>
</dbReference>
<dbReference type="InterPro" id="IPR003680">
    <property type="entry name" value="Flavodoxin_fold"/>
</dbReference>
<evidence type="ECO:0000256" key="2">
    <source>
        <dbReference type="ARBA" id="ARBA00022643"/>
    </source>
</evidence>
<feature type="binding site" evidence="6">
    <location>
        <begin position="16"/>
        <end position="18"/>
    </location>
    <ligand>
        <name>FMN</name>
        <dbReference type="ChEBI" id="CHEBI:58210"/>
    </ligand>
</feature>
<gene>
    <name evidence="6" type="primary">azoR</name>
    <name evidence="8" type="ORF">CFP75_25315</name>
</gene>
<dbReference type="PANTHER" id="PTHR43741:SF4">
    <property type="entry name" value="FMN-DEPENDENT NADH:QUINONE OXIDOREDUCTASE"/>
    <property type="match status" value="1"/>
</dbReference>
<dbReference type="GO" id="GO:0016652">
    <property type="term" value="F:oxidoreductase activity, acting on NAD(P)H as acceptor"/>
    <property type="evidence" value="ECO:0007669"/>
    <property type="project" value="UniProtKB-UniRule"/>
</dbReference>
<keyword evidence="3 6" id="KW-0560">Oxidoreductase</keyword>
<keyword evidence="4 6" id="KW-0520">NAD</keyword>
<feature type="domain" description="Flavodoxin-like fold" evidence="7">
    <location>
        <begin position="3"/>
        <end position="168"/>
    </location>
</feature>
<evidence type="ECO:0000256" key="1">
    <source>
        <dbReference type="ARBA" id="ARBA00022630"/>
    </source>
</evidence>
<keyword evidence="9" id="KW-1185">Reference proteome</keyword>
<dbReference type="InterPro" id="IPR029039">
    <property type="entry name" value="Flavoprotein-like_sf"/>
</dbReference>
<dbReference type="GO" id="GO:0016655">
    <property type="term" value="F:oxidoreductase activity, acting on NAD(P)H, quinone or similar compound as acceptor"/>
    <property type="evidence" value="ECO:0007669"/>
    <property type="project" value="InterPro"/>
</dbReference>
<dbReference type="PANTHER" id="PTHR43741">
    <property type="entry name" value="FMN-DEPENDENT NADH-AZOREDUCTASE 1"/>
    <property type="match status" value="1"/>
</dbReference>
<dbReference type="Pfam" id="PF02525">
    <property type="entry name" value="Flavodoxin_2"/>
    <property type="match status" value="1"/>
</dbReference>
<dbReference type="RefSeq" id="WP_020629782.1">
    <property type="nucleotide sequence ID" value="NZ_KB913032.1"/>
</dbReference>
<evidence type="ECO:0000256" key="4">
    <source>
        <dbReference type="ARBA" id="ARBA00023027"/>
    </source>
</evidence>
<dbReference type="GO" id="GO:0009055">
    <property type="term" value="F:electron transfer activity"/>
    <property type="evidence" value="ECO:0007669"/>
    <property type="project" value="UniProtKB-UniRule"/>
</dbReference>
<accession>A0A229RKI8</accession>
<dbReference type="Gene3D" id="3.40.50.360">
    <property type="match status" value="1"/>
</dbReference>
<name>A0A229RKI8_AMYAL</name>
<comment type="function">
    <text evidence="6">Quinone reductase that provides resistance to thiol-specific stress caused by electrophilic quinones.</text>
</comment>
<dbReference type="AlphaFoldDB" id="A0A229RKI8"/>
<evidence type="ECO:0000256" key="6">
    <source>
        <dbReference type="HAMAP-Rule" id="MF_01216"/>
    </source>
</evidence>
<evidence type="ECO:0000259" key="7">
    <source>
        <dbReference type="Pfam" id="PF02525"/>
    </source>
</evidence>
<comment type="cofactor">
    <cofactor evidence="6">
        <name>FMN</name>
        <dbReference type="ChEBI" id="CHEBI:58210"/>
    </cofactor>
    <text evidence="6">Binds 1 FMN per subunit.</text>
</comment>
<dbReference type="EC" id="1.6.5.-" evidence="6"/>
<dbReference type="HAMAP" id="MF_01216">
    <property type="entry name" value="Azoreductase_type1"/>
    <property type="match status" value="1"/>
</dbReference>
<comment type="catalytic activity">
    <reaction evidence="5">
        <text>N,N-dimethyl-1,4-phenylenediamine + anthranilate + 2 NAD(+) = 2-(4-dimethylaminophenyl)diazenylbenzoate + 2 NADH + 2 H(+)</text>
        <dbReference type="Rhea" id="RHEA:55872"/>
        <dbReference type="ChEBI" id="CHEBI:15378"/>
        <dbReference type="ChEBI" id="CHEBI:15783"/>
        <dbReference type="ChEBI" id="CHEBI:16567"/>
        <dbReference type="ChEBI" id="CHEBI:57540"/>
        <dbReference type="ChEBI" id="CHEBI:57945"/>
        <dbReference type="ChEBI" id="CHEBI:71579"/>
        <dbReference type="EC" id="1.7.1.17"/>
    </reaction>
    <physiologicalReaction direction="right-to-left" evidence="5">
        <dbReference type="Rhea" id="RHEA:55874"/>
    </physiologicalReaction>
</comment>
<dbReference type="EC" id="1.7.1.17" evidence="6"/>
<keyword evidence="1 6" id="KW-0285">Flavoprotein</keyword>
<keyword evidence="2 6" id="KW-0288">FMN</keyword>
<proteinExistence type="inferred from homology"/>
<feature type="binding site" evidence="6">
    <location>
        <position position="10"/>
    </location>
    <ligand>
        <name>FMN</name>
        <dbReference type="ChEBI" id="CHEBI:58210"/>
    </ligand>
</feature>